<proteinExistence type="predicted"/>
<dbReference type="EMBL" id="JAGIZQ010000006">
    <property type="protein sequence ID" value="KAH6622499.1"/>
    <property type="molecule type" value="Genomic_DNA"/>
</dbReference>
<evidence type="ECO:0000313" key="2">
    <source>
        <dbReference type="Proteomes" id="UP000724584"/>
    </source>
</evidence>
<accession>A0ACB7NXY1</accession>
<sequence>MHIQWTFLSVFKFLQLAAGTPNLGQQPLADLFSGEWQHQFSHPERDDSSCVISHLSAFDQVEGPVTPSLSVTEHPESPKLAALNATAWDQWEFDGGNLRIELYMTLEDGTRIEVMQYIQHSAIIDCAGYVKGIWNSSGHLPGFRVSKDMRSAKVWWETGRGKGIVTLDSLSPPVLANGLVWPPKEGVRSQCHATVQLGPGFYFSQPISGGKMVARVQMDKKTMSITGHGAHARLWAEDGWVNVCYGWHVVRGYLGPYTISFVYLFSKLDKWLGEISREADHVLFRPDFTGNLSGSLADRLTGRVLEFVSATSGKTWRFHHAHETKMFEMDCLIEGKGGTGFVTSVQGGELGTDERYDGGGFSEQVLLPEIVKNWQIWLIYGYTFARRWKNTVINFLSFNF</sequence>
<protein>
    <submittedName>
        <fullName evidence="1">Uncharacterized protein</fullName>
    </submittedName>
</protein>
<evidence type="ECO:0000313" key="1">
    <source>
        <dbReference type="EMBL" id="KAH6622499.1"/>
    </source>
</evidence>
<comment type="caution">
    <text evidence="1">The sequence shown here is derived from an EMBL/GenBank/DDBJ whole genome shotgun (WGS) entry which is preliminary data.</text>
</comment>
<dbReference type="Proteomes" id="UP000724584">
    <property type="component" value="Unassembled WGS sequence"/>
</dbReference>
<reference evidence="1 2" key="1">
    <citation type="journal article" date="2021" name="Nat. Commun.">
        <title>Genetic determinants of endophytism in the Arabidopsis root mycobiome.</title>
        <authorList>
            <person name="Mesny F."/>
            <person name="Miyauchi S."/>
            <person name="Thiergart T."/>
            <person name="Pickel B."/>
            <person name="Atanasova L."/>
            <person name="Karlsson M."/>
            <person name="Huettel B."/>
            <person name="Barry K.W."/>
            <person name="Haridas S."/>
            <person name="Chen C."/>
            <person name="Bauer D."/>
            <person name="Andreopoulos W."/>
            <person name="Pangilinan J."/>
            <person name="LaButti K."/>
            <person name="Riley R."/>
            <person name="Lipzen A."/>
            <person name="Clum A."/>
            <person name="Drula E."/>
            <person name="Henrissat B."/>
            <person name="Kohler A."/>
            <person name="Grigoriev I.V."/>
            <person name="Martin F.M."/>
            <person name="Hacquard S."/>
        </authorList>
    </citation>
    <scope>NUCLEOTIDE SEQUENCE [LARGE SCALE GENOMIC DNA]</scope>
    <source>
        <strain evidence="1 2">MPI-SDFR-AT-0079</strain>
    </source>
</reference>
<gene>
    <name evidence="1" type="ORF">F5144DRAFT_655754</name>
</gene>
<organism evidence="1 2">
    <name type="scientific">Chaetomium tenue</name>
    <dbReference type="NCBI Taxonomy" id="1854479"/>
    <lineage>
        <taxon>Eukaryota</taxon>
        <taxon>Fungi</taxon>
        <taxon>Dikarya</taxon>
        <taxon>Ascomycota</taxon>
        <taxon>Pezizomycotina</taxon>
        <taxon>Sordariomycetes</taxon>
        <taxon>Sordariomycetidae</taxon>
        <taxon>Sordariales</taxon>
        <taxon>Chaetomiaceae</taxon>
        <taxon>Chaetomium</taxon>
    </lineage>
</organism>
<name>A0ACB7NXY1_9PEZI</name>
<keyword evidence="2" id="KW-1185">Reference proteome</keyword>